<name>A0A0E9MX89_9BACT</name>
<feature type="binding site" evidence="7">
    <location>
        <position position="178"/>
    </location>
    <ligand>
        <name>S-adenosyl-L-methionine</name>
        <dbReference type="ChEBI" id="CHEBI:59789"/>
    </ligand>
</feature>
<dbReference type="InterPro" id="IPR020050">
    <property type="entry name" value="FO_synthase_su2"/>
</dbReference>
<dbReference type="InterPro" id="IPR022431">
    <property type="entry name" value="Cyclic_DHFL_synthase_mqnC"/>
</dbReference>
<comment type="cofactor">
    <cofactor evidence="6">
        <name>[4Fe-4S] cluster</name>
        <dbReference type="ChEBI" id="CHEBI:49883"/>
    </cofactor>
    <text evidence="6">Binds 1 [4Fe-4S] cluster. The cluster is coordinated with 3 cysteines and an exchangeable S-adenosyl-L-methionine.</text>
</comment>
<dbReference type="EMBL" id="BBWV01000001">
    <property type="protein sequence ID" value="GAO42214.1"/>
    <property type="molecule type" value="Genomic_DNA"/>
</dbReference>
<evidence type="ECO:0000256" key="1">
    <source>
        <dbReference type="ARBA" id="ARBA00022485"/>
    </source>
</evidence>
<dbReference type="InterPro" id="IPR045567">
    <property type="entry name" value="CofH/MnqC-like_C"/>
</dbReference>
<evidence type="ECO:0000256" key="2">
    <source>
        <dbReference type="ARBA" id="ARBA00022691"/>
    </source>
</evidence>
<keyword evidence="1 6" id="KW-0004">4Fe-4S</keyword>
<dbReference type="PANTHER" id="PTHR43076">
    <property type="entry name" value="FO SYNTHASE (COFH)"/>
    <property type="match status" value="1"/>
</dbReference>
<dbReference type="SFLD" id="SFLDG01389">
    <property type="entry name" value="menaquinone_synthsis_involved"/>
    <property type="match status" value="1"/>
</dbReference>
<feature type="binding site" evidence="6">
    <location>
        <position position="73"/>
    </location>
    <ligand>
        <name>[4Fe-4S] cluster</name>
        <dbReference type="ChEBI" id="CHEBI:49883"/>
        <note>4Fe-4S-S-AdoMet</note>
    </ligand>
</feature>
<dbReference type="InterPro" id="IPR013785">
    <property type="entry name" value="Aldolase_TIM"/>
</dbReference>
<dbReference type="CDD" id="cd01335">
    <property type="entry name" value="Radical_SAM"/>
    <property type="match status" value="1"/>
</dbReference>
<evidence type="ECO:0000256" key="6">
    <source>
        <dbReference type="PIRSR" id="PIRSR004762-1"/>
    </source>
</evidence>
<dbReference type="PANTHER" id="PTHR43076:SF1">
    <property type="entry name" value="LIPOYL SYNTHASE 2"/>
    <property type="match status" value="1"/>
</dbReference>
<dbReference type="SFLD" id="SFLDF00342">
    <property type="entry name" value="cyclic_dehypoxanthine_futalosi"/>
    <property type="match status" value="1"/>
</dbReference>
<feature type="binding site" evidence="7">
    <location>
        <position position="298"/>
    </location>
    <ligand>
        <name>(3R)-3-methyl-D-ornithine</name>
        <dbReference type="ChEBI" id="CHEBI:64642"/>
    </ligand>
</feature>
<feature type="binding site" evidence="7">
    <location>
        <position position="320"/>
    </location>
    <ligand>
        <name>(3R)-3-methyl-D-ornithine</name>
        <dbReference type="ChEBI" id="CHEBI:64642"/>
    </ligand>
</feature>
<protein>
    <submittedName>
        <fullName evidence="9">Cyclic dehypoxanthine futalosine synthase</fullName>
    </submittedName>
</protein>
<dbReference type="GO" id="GO:0051539">
    <property type="term" value="F:4 iron, 4 sulfur cluster binding"/>
    <property type="evidence" value="ECO:0007669"/>
    <property type="project" value="UniProtKB-KW"/>
</dbReference>
<dbReference type="InterPro" id="IPR007197">
    <property type="entry name" value="rSAM"/>
</dbReference>
<gene>
    <name evidence="9" type="primary">mqnC</name>
    <name evidence="9" type="ORF">FPE01S_01_12270</name>
</gene>
<dbReference type="NCBIfam" id="TIGR00423">
    <property type="entry name" value="CofH family radical SAM protein"/>
    <property type="match status" value="1"/>
</dbReference>
<keyword evidence="4 6" id="KW-0408">Iron</keyword>
<evidence type="ECO:0000259" key="8">
    <source>
        <dbReference type="PROSITE" id="PS51918"/>
    </source>
</evidence>
<evidence type="ECO:0000256" key="3">
    <source>
        <dbReference type="ARBA" id="ARBA00022723"/>
    </source>
</evidence>
<dbReference type="SFLD" id="SFLDS00029">
    <property type="entry name" value="Radical_SAM"/>
    <property type="match status" value="1"/>
</dbReference>
<dbReference type="Pfam" id="PF04055">
    <property type="entry name" value="Radical_SAM"/>
    <property type="match status" value="1"/>
</dbReference>
<dbReference type="InterPro" id="IPR058240">
    <property type="entry name" value="rSAM_sf"/>
</dbReference>
<keyword evidence="2 6" id="KW-0949">S-adenosyl-L-methionine</keyword>
<sequence>MSMDLSELYQKALNFEFLTEDEGIYLFEKAPLTELMDIADQLRRIQVPHGKVTWIIDRNLNTTNVCIANCKFCNFYRIPGHAEAYITDLETYDKKIRETFRYGGEQLLLQGGHHPELGLEYYTTLFRELKKRFPTLKLHALGPPEVAHICKLEKKSHHEVLKALKASGMDSLPGPGAEILVDRVRRLISKGKCGSQEWLDIMHEAHKLNLTTSATMMFGHVETIRERMEHLVKIRDVQARKPDNVKGFIAFIPWTFQDVDTLLARIRGVHNLTTGEAYIRMIAISRIMLPNIKNIQASWLTVGKDVAQLCLHAGANDFGSIMIEENVVSAAGAPHRFTYKGIQEAITAAGFVPQLRNQQYEFREIPADIEEQVINY</sequence>
<dbReference type="GO" id="GO:0046872">
    <property type="term" value="F:metal ion binding"/>
    <property type="evidence" value="ECO:0007669"/>
    <property type="project" value="UniProtKB-KW"/>
</dbReference>
<dbReference type="STRING" id="1220578.FPE01S_01_12270"/>
<dbReference type="SUPFAM" id="SSF102114">
    <property type="entry name" value="Radical SAM enzymes"/>
    <property type="match status" value="1"/>
</dbReference>
<dbReference type="PIRSF" id="PIRSF004762">
    <property type="entry name" value="CHP00423"/>
    <property type="match status" value="1"/>
</dbReference>
<dbReference type="Proteomes" id="UP000033121">
    <property type="component" value="Unassembled WGS sequence"/>
</dbReference>
<dbReference type="GO" id="GO:0009234">
    <property type="term" value="P:menaquinone biosynthetic process"/>
    <property type="evidence" value="ECO:0007669"/>
    <property type="project" value="InterPro"/>
</dbReference>
<reference evidence="9 10" key="1">
    <citation type="submission" date="2015-04" db="EMBL/GenBank/DDBJ databases">
        <title>Whole genome shotgun sequence of Flavihumibacter petaseus NBRC 106054.</title>
        <authorList>
            <person name="Miyazawa S."/>
            <person name="Hosoyama A."/>
            <person name="Hashimoto M."/>
            <person name="Noguchi M."/>
            <person name="Tsuchikane K."/>
            <person name="Ohji S."/>
            <person name="Yamazoe A."/>
            <person name="Ichikawa N."/>
            <person name="Kimura A."/>
            <person name="Fujita N."/>
        </authorList>
    </citation>
    <scope>NUCLEOTIDE SEQUENCE [LARGE SCALE GENOMIC DNA]</scope>
    <source>
        <strain evidence="9 10">NBRC 106054</strain>
    </source>
</reference>
<feature type="binding site" evidence="6">
    <location>
        <position position="66"/>
    </location>
    <ligand>
        <name>[4Fe-4S] cluster</name>
        <dbReference type="ChEBI" id="CHEBI:49883"/>
        <note>4Fe-4S-S-AdoMet</note>
    </ligand>
</feature>
<dbReference type="RefSeq" id="WP_245623952.1">
    <property type="nucleotide sequence ID" value="NZ_BBWV01000001.1"/>
</dbReference>
<dbReference type="NCBIfam" id="TIGR03699">
    <property type="entry name" value="menaquin_MqnC"/>
    <property type="match status" value="1"/>
</dbReference>
<feature type="binding site" evidence="6">
    <location>
        <position position="70"/>
    </location>
    <ligand>
        <name>[4Fe-4S] cluster</name>
        <dbReference type="ChEBI" id="CHEBI:49883"/>
        <note>4Fe-4S-S-AdoMet</note>
    </ligand>
</feature>
<evidence type="ECO:0000256" key="5">
    <source>
        <dbReference type="ARBA" id="ARBA00023014"/>
    </source>
</evidence>
<keyword evidence="3" id="KW-0479">Metal-binding</keyword>
<evidence type="ECO:0000313" key="10">
    <source>
        <dbReference type="Proteomes" id="UP000033121"/>
    </source>
</evidence>
<dbReference type="SFLD" id="SFLDG01064">
    <property type="entry name" value="F420__menaquinone_cofactor_bio"/>
    <property type="match status" value="1"/>
</dbReference>
<dbReference type="PROSITE" id="PS51918">
    <property type="entry name" value="RADICAL_SAM"/>
    <property type="match status" value="1"/>
</dbReference>
<feature type="binding site" evidence="7">
    <location>
        <position position="72"/>
    </location>
    <ligand>
        <name>S-adenosyl-L-methionine</name>
        <dbReference type="ChEBI" id="CHEBI:59789"/>
    </ligand>
</feature>
<evidence type="ECO:0000256" key="7">
    <source>
        <dbReference type="PIRSR" id="PIRSR004762-2"/>
    </source>
</evidence>
<dbReference type="Gene3D" id="3.20.20.70">
    <property type="entry name" value="Aldolase class I"/>
    <property type="match status" value="1"/>
</dbReference>
<organism evidence="9 10">
    <name type="scientific">Flavihumibacter petaseus NBRC 106054</name>
    <dbReference type="NCBI Taxonomy" id="1220578"/>
    <lineage>
        <taxon>Bacteria</taxon>
        <taxon>Pseudomonadati</taxon>
        <taxon>Bacteroidota</taxon>
        <taxon>Chitinophagia</taxon>
        <taxon>Chitinophagales</taxon>
        <taxon>Chitinophagaceae</taxon>
        <taxon>Flavihumibacter</taxon>
    </lineage>
</organism>
<dbReference type="GO" id="GO:0044689">
    <property type="term" value="F:7,8-didemethyl-8-hydroxy-5-deazariboflavin synthase activity"/>
    <property type="evidence" value="ECO:0007669"/>
    <property type="project" value="TreeGrafter"/>
</dbReference>
<dbReference type="InterPro" id="IPR034405">
    <property type="entry name" value="F420"/>
</dbReference>
<dbReference type="AlphaFoldDB" id="A0A0E9MX89"/>
<keyword evidence="5 6" id="KW-0411">Iron-sulfur</keyword>
<keyword evidence="10" id="KW-1185">Reference proteome</keyword>
<dbReference type="Pfam" id="PF19288">
    <property type="entry name" value="CofH_C"/>
    <property type="match status" value="1"/>
</dbReference>
<evidence type="ECO:0000256" key="4">
    <source>
        <dbReference type="ARBA" id="ARBA00023004"/>
    </source>
</evidence>
<dbReference type="GO" id="GO:0016765">
    <property type="term" value="F:transferase activity, transferring alkyl or aryl (other than methyl) groups"/>
    <property type="evidence" value="ECO:0007669"/>
    <property type="project" value="InterPro"/>
</dbReference>
<feature type="domain" description="Radical SAM core" evidence="8">
    <location>
        <begin position="52"/>
        <end position="291"/>
    </location>
</feature>
<evidence type="ECO:0000313" key="9">
    <source>
        <dbReference type="EMBL" id="GAO42214.1"/>
    </source>
</evidence>
<accession>A0A0E9MX89</accession>
<proteinExistence type="predicted"/>
<comment type="caution">
    <text evidence="9">The sequence shown here is derived from an EMBL/GenBank/DDBJ whole genome shotgun (WGS) entry which is preliminary data.</text>
</comment>